<keyword evidence="9" id="KW-1133">Transmembrane helix</keyword>
<evidence type="ECO:0000256" key="9">
    <source>
        <dbReference type="SAM" id="Phobius"/>
    </source>
</evidence>
<dbReference type="InterPro" id="IPR018392">
    <property type="entry name" value="LysM"/>
</dbReference>
<dbReference type="RefSeq" id="WP_232037469.1">
    <property type="nucleotide sequence ID" value="NZ_LR217703.1"/>
</dbReference>
<dbReference type="PANTHER" id="PTHR21666:SF292">
    <property type="entry name" value="MUREIN DD-ENDOPEPTIDASE MEPM"/>
    <property type="match status" value="1"/>
</dbReference>
<dbReference type="SUPFAM" id="SSF51261">
    <property type="entry name" value="Duplicated hybrid motif"/>
    <property type="match status" value="1"/>
</dbReference>
<keyword evidence="8" id="KW-0482">Metalloprotease</keyword>
<evidence type="ECO:0000259" key="10">
    <source>
        <dbReference type="PROSITE" id="PS51782"/>
    </source>
</evidence>
<dbReference type="GO" id="GO:0006508">
    <property type="term" value="P:proteolysis"/>
    <property type="evidence" value="ECO:0007669"/>
    <property type="project" value="UniProtKB-KW"/>
</dbReference>
<dbReference type="InterPro" id="IPR045834">
    <property type="entry name" value="Csd3_N2"/>
</dbReference>
<keyword evidence="7" id="KW-0862">Zinc</keyword>
<dbReference type="InterPro" id="IPR050570">
    <property type="entry name" value="Cell_wall_metabolism_enzyme"/>
</dbReference>
<feature type="domain" description="LysM" evidence="10">
    <location>
        <begin position="100"/>
        <end position="145"/>
    </location>
</feature>
<dbReference type="Pfam" id="PF19425">
    <property type="entry name" value="Csd3_N2"/>
    <property type="match status" value="1"/>
</dbReference>
<keyword evidence="6 11" id="KW-0378">Hydrolase</keyword>
<name>A0A451D2F4_9GAMM</name>
<dbReference type="CDD" id="cd12797">
    <property type="entry name" value="M23_peptidase"/>
    <property type="match status" value="1"/>
</dbReference>
<dbReference type="GO" id="GO:0004222">
    <property type="term" value="F:metalloendopeptidase activity"/>
    <property type="evidence" value="ECO:0007669"/>
    <property type="project" value="TreeGrafter"/>
</dbReference>
<reference evidence="11 12" key="1">
    <citation type="submission" date="2019-02" db="EMBL/GenBank/DDBJ databases">
        <authorList>
            <person name="Manzano-Marin A."/>
            <person name="Manzano-Marin A."/>
        </authorList>
    </citation>
    <scope>NUCLEOTIDE SEQUENCE [LARGE SCALE GENOMIC DNA]</scope>
    <source>
        <strain evidence="11 12">ErCicuneomaculata</strain>
    </source>
</reference>
<evidence type="ECO:0000256" key="7">
    <source>
        <dbReference type="ARBA" id="ARBA00022833"/>
    </source>
</evidence>
<evidence type="ECO:0000256" key="4">
    <source>
        <dbReference type="ARBA" id="ARBA00022670"/>
    </source>
</evidence>
<keyword evidence="4" id="KW-0645">Protease</keyword>
<comment type="subcellular location">
    <subcellularLocation>
        <location evidence="2">Cell membrane</location>
        <topology evidence="2">Single-pass membrane protein</topology>
    </subcellularLocation>
</comment>
<dbReference type="EMBL" id="LR217703">
    <property type="protein sequence ID" value="VFP79833.1"/>
    <property type="molecule type" value="Genomic_DNA"/>
</dbReference>
<comment type="cofactor">
    <cofactor evidence="1">
        <name>Zn(2+)</name>
        <dbReference type="ChEBI" id="CHEBI:29105"/>
    </cofactor>
</comment>
<evidence type="ECO:0000256" key="8">
    <source>
        <dbReference type="ARBA" id="ARBA00023049"/>
    </source>
</evidence>
<organism evidence="11 12">
    <name type="scientific">Candidatus Erwinia haradaeae</name>
    <dbReference type="NCBI Taxonomy" id="1922217"/>
    <lineage>
        <taxon>Bacteria</taxon>
        <taxon>Pseudomonadati</taxon>
        <taxon>Pseudomonadota</taxon>
        <taxon>Gammaproteobacteria</taxon>
        <taxon>Enterobacterales</taxon>
        <taxon>Erwiniaceae</taxon>
        <taxon>Erwinia</taxon>
    </lineage>
</organism>
<evidence type="ECO:0000313" key="12">
    <source>
        <dbReference type="Proteomes" id="UP000294412"/>
    </source>
</evidence>
<dbReference type="GO" id="GO:0046872">
    <property type="term" value="F:metal ion binding"/>
    <property type="evidence" value="ECO:0007669"/>
    <property type="project" value="UniProtKB-KW"/>
</dbReference>
<dbReference type="PROSITE" id="PS51782">
    <property type="entry name" value="LYSM"/>
    <property type="match status" value="1"/>
</dbReference>
<keyword evidence="9" id="KW-0812">Transmembrane</keyword>
<evidence type="ECO:0000256" key="6">
    <source>
        <dbReference type="ARBA" id="ARBA00022801"/>
    </source>
</evidence>
<dbReference type="GO" id="GO:0005886">
    <property type="term" value="C:plasma membrane"/>
    <property type="evidence" value="ECO:0007669"/>
    <property type="project" value="UniProtKB-SubCell"/>
</dbReference>
<evidence type="ECO:0000256" key="5">
    <source>
        <dbReference type="ARBA" id="ARBA00022723"/>
    </source>
</evidence>
<dbReference type="AlphaFoldDB" id="A0A451D2F4"/>
<dbReference type="FunFam" id="2.70.70.10:FF:000002">
    <property type="entry name" value="Murein DD-endopeptidase MepM"/>
    <property type="match status" value="1"/>
</dbReference>
<dbReference type="EC" id="3.4.24.-" evidence="11"/>
<proteinExistence type="inferred from homology"/>
<keyword evidence="5" id="KW-0479">Metal-binding</keyword>
<dbReference type="Gene3D" id="2.70.70.10">
    <property type="entry name" value="Glucose Permease (Domain IIA)"/>
    <property type="match status" value="1"/>
</dbReference>
<dbReference type="InterPro" id="IPR011055">
    <property type="entry name" value="Dup_hybrid_motif"/>
</dbReference>
<protein>
    <submittedName>
        <fullName evidence="11">Murein DD-endopeptidase MepM</fullName>
        <ecNumber evidence="11">3.4.24.-</ecNumber>
    </submittedName>
</protein>
<comment type="similarity">
    <text evidence="3">Belongs to the peptidase M23B family.</text>
</comment>
<evidence type="ECO:0000256" key="1">
    <source>
        <dbReference type="ARBA" id="ARBA00001947"/>
    </source>
</evidence>
<sequence length="441" mass="50653">MLRAKKLNALSIAFHSLLYLRHIILNMLISVLLIIFISQPCLCITTSQNLKEHSTHFQKQNLNPALPQDSEPIDECNQSLDDDVLKDEIDTDIANETGAHEHIVYKGEVFSGILTQYDIDREDIKRLIKIDKEIHHLQVGQKFLWILNNYNQIQRLTWKRSQNEIRYYDRIKEGFQLSISFKTGEWHRKITRIIVNGSFINSAKVSGLNHHEIGEVIKSLQWQIDFRKLHDGDRFEILTMYETVNGVKQQSEVLGVKVHNISKDYYAIRASDGKFYNRSGTGLASGFMRFPTVKKYRISSRFNPRRTHPVTGQIAPHKGVDFAVPVGTPVLSIGNGQVILSKYSETAGNYVAIRHGRQYMTRYMHLQTLLVKKGQKVKRGEYIALSGNTGRSTGPHIHFEIWINNQAVNPLTARLPSTERLTGPALRTYLDRVKKVVFQLH</sequence>
<dbReference type="Pfam" id="PF01551">
    <property type="entry name" value="Peptidase_M23"/>
    <property type="match status" value="1"/>
</dbReference>
<dbReference type="Proteomes" id="UP000294412">
    <property type="component" value="Chromosome"/>
</dbReference>
<feature type="transmembrane region" description="Helical" evidence="9">
    <location>
        <begin position="12"/>
        <end position="37"/>
    </location>
</feature>
<evidence type="ECO:0000313" key="11">
    <source>
        <dbReference type="EMBL" id="VFP79833.1"/>
    </source>
</evidence>
<evidence type="ECO:0000256" key="3">
    <source>
        <dbReference type="ARBA" id="ARBA00006646"/>
    </source>
</evidence>
<accession>A0A451D2F4</accession>
<dbReference type="Gene3D" id="3.10.450.350">
    <property type="match status" value="1"/>
</dbReference>
<dbReference type="InterPro" id="IPR016047">
    <property type="entry name" value="M23ase_b-sheet_dom"/>
</dbReference>
<dbReference type="PANTHER" id="PTHR21666">
    <property type="entry name" value="PEPTIDASE-RELATED"/>
    <property type="match status" value="1"/>
</dbReference>
<evidence type="ECO:0000256" key="2">
    <source>
        <dbReference type="ARBA" id="ARBA00004162"/>
    </source>
</evidence>
<gene>
    <name evidence="11" type="primary">mepM</name>
    <name evidence="11" type="ORF">ERCICUMA2628_375</name>
</gene>
<dbReference type="NCBIfam" id="NF008652">
    <property type="entry name" value="PRK11649.1"/>
    <property type="match status" value="1"/>
</dbReference>
<keyword evidence="9" id="KW-0472">Membrane</keyword>